<keyword evidence="5 8" id="KW-0812">Transmembrane</keyword>
<dbReference type="InterPro" id="IPR045861">
    <property type="entry name" value="CorA_cytoplasmic_dom"/>
</dbReference>
<dbReference type="FunFam" id="3.30.460.20:FF:000008">
    <property type="entry name" value="Cobalt/magnesium transport protein CorA"/>
    <property type="match status" value="1"/>
</dbReference>
<feature type="transmembrane region" description="Helical" evidence="8">
    <location>
        <begin position="328"/>
        <end position="348"/>
    </location>
</feature>
<keyword evidence="8" id="KW-0460">Magnesium</keyword>
<dbReference type="InterPro" id="IPR045863">
    <property type="entry name" value="CorA_TM1_TM2"/>
</dbReference>
<evidence type="ECO:0000256" key="1">
    <source>
        <dbReference type="ARBA" id="ARBA00004651"/>
    </source>
</evidence>
<evidence type="ECO:0000256" key="4">
    <source>
        <dbReference type="ARBA" id="ARBA00022475"/>
    </source>
</evidence>
<evidence type="ECO:0000313" key="10">
    <source>
        <dbReference type="Proteomes" id="UP000177701"/>
    </source>
</evidence>
<accession>A0A1F5A823</accession>
<evidence type="ECO:0000256" key="5">
    <source>
        <dbReference type="ARBA" id="ARBA00022692"/>
    </source>
</evidence>
<dbReference type="CDD" id="cd12828">
    <property type="entry name" value="TmCorA-like_1"/>
    <property type="match status" value="1"/>
</dbReference>
<gene>
    <name evidence="8" type="primary">corA</name>
    <name evidence="9" type="ORF">A2V47_07930</name>
</gene>
<name>A0A1F5A823_9BACT</name>
<dbReference type="PANTHER" id="PTHR46494:SF1">
    <property type="entry name" value="CORA FAMILY METAL ION TRANSPORTER (EUROFUNG)"/>
    <property type="match status" value="1"/>
</dbReference>
<comment type="similarity">
    <text evidence="2 8">Belongs to the CorA metal ion transporter (MIT) (TC 1.A.35) family.</text>
</comment>
<comment type="caution">
    <text evidence="9">The sequence shown here is derived from an EMBL/GenBank/DDBJ whole genome shotgun (WGS) entry which is preliminary data.</text>
</comment>
<dbReference type="GO" id="GO:0005886">
    <property type="term" value="C:plasma membrane"/>
    <property type="evidence" value="ECO:0007669"/>
    <property type="project" value="UniProtKB-SubCell"/>
</dbReference>
<evidence type="ECO:0000256" key="7">
    <source>
        <dbReference type="ARBA" id="ARBA00023136"/>
    </source>
</evidence>
<dbReference type="GO" id="GO:0000287">
    <property type="term" value="F:magnesium ion binding"/>
    <property type="evidence" value="ECO:0007669"/>
    <property type="project" value="TreeGrafter"/>
</dbReference>
<dbReference type="PANTHER" id="PTHR46494">
    <property type="entry name" value="CORA FAMILY METAL ION TRANSPORTER (EUROFUNG)"/>
    <property type="match status" value="1"/>
</dbReference>
<evidence type="ECO:0000313" key="9">
    <source>
        <dbReference type="EMBL" id="OGD13954.1"/>
    </source>
</evidence>
<feature type="transmembrane region" description="Helical" evidence="8">
    <location>
        <begin position="296"/>
        <end position="316"/>
    </location>
</feature>
<evidence type="ECO:0000256" key="3">
    <source>
        <dbReference type="ARBA" id="ARBA00022448"/>
    </source>
</evidence>
<proteinExistence type="inferred from homology"/>
<dbReference type="InterPro" id="IPR004488">
    <property type="entry name" value="Mg/Co-transport_prot_CorA"/>
</dbReference>
<dbReference type="Proteomes" id="UP000177701">
    <property type="component" value="Unassembled WGS sequence"/>
</dbReference>
<reference evidence="9 10" key="1">
    <citation type="journal article" date="2016" name="Nat. Commun.">
        <title>Thousands of microbial genomes shed light on interconnected biogeochemical processes in an aquifer system.</title>
        <authorList>
            <person name="Anantharaman K."/>
            <person name="Brown C.T."/>
            <person name="Hug L.A."/>
            <person name="Sharon I."/>
            <person name="Castelle C.J."/>
            <person name="Probst A.J."/>
            <person name="Thomas B.C."/>
            <person name="Singh A."/>
            <person name="Wilkins M.J."/>
            <person name="Karaoz U."/>
            <person name="Brodie E.L."/>
            <person name="Williams K.H."/>
            <person name="Hubbard S.S."/>
            <person name="Banfield J.F."/>
        </authorList>
    </citation>
    <scope>NUCLEOTIDE SEQUENCE [LARGE SCALE GENOMIC DNA]</scope>
</reference>
<comment type="subcellular location">
    <subcellularLocation>
        <location evidence="1">Cell membrane</location>
        <topology evidence="1">Multi-pass membrane protein</topology>
    </subcellularLocation>
    <subcellularLocation>
        <location evidence="8">Membrane</location>
        <topology evidence="8">Multi-pass membrane protein</topology>
    </subcellularLocation>
</comment>
<keyword evidence="6 8" id="KW-1133">Transmembrane helix</keyword>
<dbReference type="FunFam" id="1.20.58.340:FF:000012">
    <property type="entry name" value="Magnesium transport protein CorA"/>
    <property type="match status" value="1"/>
</dbReference>
<protein>
    <recommendedName>
        <fullName evidence="8">Magnesium transport protein CorA</fullName>
    </recommendedName>
</protein>
<dbReference type="EMBL" id="MEYH01000096">
    <property type="protein sequence ID" value="OGD13954.1"/>
    <property type="molecule type" value="Genomic_DNA"/>
</dbReference>
<comment type="function">
    <text evidence="8">Mediates influx of magnesium ions.</text>
</comment>
<organism evidence="9 10">
    <name type="scientific">Candidatus Sediminicultor quintus</name>
    <dbReference type="NCBI Taxonomy" id="1797291"/>
    <lineage>
        <taxon>Bacteria</taxon>
        <taxon>Pseudomonadati</taxon>
        <taxon>Atribacterota</taxon>
        <taxon>Candidatus Phoenicimicrobiia</taxon>
        <taxon>Candidatus Pheonicimicrobiales</taxon>
        <taxon>Candidatus Phoenicimicrobiaceae</taxon>
        <taxon>Candidatus Sediminicultor</taxon>
    </lineage>
</organism>
<dbReference type="GO" id="GO:0015095">
    <property type="term" value="F:magnesium ion transmembrane transporter activity"/>
    <property type="evidence" value="ECO:0007669"/>
    <property type="project" value="UniProtKB-UniRule"/>
</dbReference>
<evidence type="ECO:0000256" key="2">
    <source>
        <dbReference type="ARBA" id="ARBA00009765"/>
    </source>
</evidence>
<dbReference type="InterPro" id="IPR002523">
    <property type="entry name" value="MgTranspt_CorA/ZnTranspt_ZntB"/>
</dbReference>
<dbReference type="NCBIfam" id="TIGR00383">
    <property type="entry name" value="corA"/>
    <property type="match status" value="1"/>
</dbReference>
<keyword evidence="8" id="KW-0406">Ion transport</keyword>
<dbReference type="GO" id="GO:0050897">
    <property type="term" value="F:cobalt ion binding"/>
    <property type="evidence" value="ECO:0007669"/>
    <property type="project" value="TreeGrafter"/>
</dbReference>
<dbReference type="GO" id="GO:0015087">
    <property type="term" value="F:cobalt ion transmembrane transporter activity"/>
    <property type="evidence" value="ECO:0007669"/>
    <property type="project" value="UniProtKB-UniRule"/>
</dbReference>
<keyword evidence="7 8" id="KW-0472">Membrane</keyword>
<evidence type="ECO:0000256" key="8">
    <source>
        <dbReference type="RuleBase" id="RU362010"/>
    </source>
</evidence>
<dbReference type="Gene3D" id="1.20.58.340">
    <property type="entry name" value="Magnesium transport protein CorA, transmembrane region"/>
    <property type="match status" value="2"/>
</dbReference>
<dbReference type="SUPFAM" id="SSF144083">
    <property type="entry name" value="Magnesium transport protein CorA, transmembrane region"/>
    <property type="match status" value="1"/>
</dbReference>
<dbReference type="Gene3D" id="3.30.460.20">
    <property type="entry name" value="CorA soluble domain-like"/>
    <property type="match status" value="1"/>
</dbReference>
<keyword evidence="3 8" id="KW-0813">Transport</keyword>
<keyword evidence="4 8" id="KW-1003">Cell membrane</keyword>
<dbReference type="Pfam" id="PF01544">
    <property type="entry name" value="CorA"/>
    <property type="match status" value="1"/>
</dbReference>
<sequence length="354" mass="41227">MPKLVKKRSKKTGLPPGALIHIGDKKTENVEITLIDYDEAQYQEREIKKIEECFPFKDKPVVTWLNINGIHDAEIMEKIGEYFGLHPLLLEDIMNTDQRPKIEDFGDYIFIILKMIYNNEKKNEIEIEQVSLILGLNFVISFQEKEGDVFNSIRERIRRGKGKMRKSGADYLAYSLMDAIVDSYFLILEGTGEKIEEMEEKLIANPTPKTLQGIHNLKRDMIFLRKSVWPLREVISGLERTESSLIEESTGIYLRDVYDHSIQVIDTIETFRDMISGMLDIYLSSISNKMNEVMKLLTIIATIFIPLTFIAGIYGMNFAYMPELQWRWGYFGVLFIMAVVSITMLIYFRKKKWL</sequence>
<dbReference type="SUPFAM" id="SSF143865">
    <property type="entry name" value="CorA soluble domain-like"/>
    <property type="match status" value="1"/>
</dbReference>
<evidence type="ECO:0000256" key="6">
    <source>
        <dbReference type="ARBA" id="ARBA00022989"/>
    </source>
</evidence>
<dbReference type="AlphaFoldDB" id="A0A1F5A823"/>